<evidence type="ECO:0000259" key="7">
    <source>
        <dbReference type="Pfam" id="PF03553"/>
    </source>
</evidence>
<feature type="transmembrane region" description="Helical" evidence="6">
    <location>
        <begin position="177"/>
        <end position="199"/>
    </location>
</feature>
<keyword evidence="5 6" id="KW-0472">Membrane</keyword>
<sequence length="528" mass="56214">MEAILNWEYMPIVPPLITLILVLATRKVVLSLGIGIILSAIVVGNGQFGETLSLLWQGFAAIFVDSGSINTWEAFILIFLVLLGIMTAFINMSGGALQFSNWVVSKVKTRRQSKLVAGILGIIIFIDDYFSALMVGQVSKPLTDEHKVSRAKLAYIVDATASPVSVIAPISSWGAGIMALTAPLLVAASIETSAFMAFIEMIPMNLYVVAALALMFIVIIFNINIGPMRTHEERAMQEGILFDADKEIPGEMNDDLPLHKEGSPMALIMPLFALIVTVFVMMYATGVYEGGSYSLFSAFENTLVTHSLVVGGIVGLLVSLFYYFSYTGSKQEFGAKTFGLGIVNGFKAMMPAIIILTLAWMIGSLISSLGTGELLGHWVETSNLPIALIPAIVFIVACIMSLATGTSWGSFGILIPIAGEIIIALNSPELLLITIAAVLAGSVFGDHCSPISDSTILASTGSGSNHIDHVMTQIPYAVIAACIALVGFIVLGYTTNVLLGLLTVTVLLVAVTVVARFIKSSKTNTVTS</sequence>
<feature type="transmembrane region" description="Helical" evidence="6">
    <location>
        <begin position="29"/>
        <end position="48"/>
    </location>
</feature>
<comment type="subcellular location">
    <subcellularLocation>
        <location evidence="1">Cell membrane</location>
        <topology evidence="1">Multi-pass membrane protein</topology>
    </subcellularLocation>
</comment>
<dbReference type="RefSeq" id="WP_091474886.1">
    <property type="nucleotide sequence ID" value="NZ_FOIT01000003.1"/>
</dbReference>
<dbReference type="PANTHER" id="PTHR43478:SF1">
    <property type="entry name" value="NA+_H+ ANTIPORTER NHAC-LIKE C-TERMINAL DOMAIN-CONTAINING PROTEIN"/>
    <property type="match status" value="1"/>
</dbReference>
<dbReference type="Pfam" id="PF03553">
    <property type="entry name" value="Na_H_antiporter"/>
    <property type="match status" value="1"/>
</dbReference>
<feature type="transmembrane region" description="Helical" evidence="6">
    <location>
        <begin position="265"/>
        <end position="284"/>
    </location>
</feature>
<feature type="transmembrane region" description="Helical" evidence="6">
    <location>
        <begin position="153"/>
        <end position="170"/>
    </location>
</feature>
<gene>
    <name evidence="8" type="ORF">SAMN05192557_1237</name>
</gene>
<evidence type="ECO:0000256" key="5">
    <source>
        <dbReference type="ARBA" id="ARBA00023136"/>
    </source>
</evidence>
<protein>
    <submittedName>
        <fullName evidence="8">Transporter, NhaC family</fullName>
    </submittedName>
</protein>
<feature type="transmembrane region" description="Helical" evidence="6">
    <location>
        <begin position="421"/>
        <end position="444"/>
    </location>
</feature>
<feature type="transmembrane region" description="Helical" evidence="6">
    <location>
        <begin position="304"/>
        <end position="324"/>
    </location>
</feature>
<reference evidence="8 9" key="1">
    <citation type="submission" date="2016-10" db="EMBL/GenBank/DDBJ databases">
        <authorList>
            <person name="Varghese N."/>
            <person name="Submissions S."/>
        </authorList>
    </citation>
    <scope>NUCLEOTIDE SEQUENCE [LARGE SCALE GENOMIC DNA]</scope>
    <source>
        <strain evidence="8 9">IBRC-M10081</strain>
    </source>
</reference>
<keyword evidence="4 6" id="KW-1133">Transmembrane helix</keyword>
<feature type="domain" description="Na+/H+ antiporter NhaC-like C-terminal" evidence="7">
    <location>
        <begin position="166"/>
        <end position="492"/>
    </location>
</feature>
<evidence type="ECO:0000256" key="6">
    <source>
        <dbReference type="SAM" id="Phobius"/>
    </source>
</evidence>
<feature type="transmembrane region" description="Helical" evidence="6">
    <location>
        <begin position="205"/>
        <end position="225"/>
    </location>
</feature>
<feature type="transmembrane region" description="Helical" evidence="6">
    <location>
        <begin position="386"/>
        <end position="409"/>
    </location>
</feature>
<keyword evidence="2" id="KW-1003">Cell membrane</keyword>
<evidence type="ECO:0000313" key="9">
    <source>
        <dbReference type="Proteomes" id="UP000243605"/>
    </source>
</evidence>
<feature type="transmembrane region" description="Helical" evidence="6">
    <location>
        <begin position="6"/>
        <end position="24"/>
    </location>
</feature>
<feature type="transmembrane region" description="Helical" evidence="6">
    <location>
        <begin position="474"/>
        <end position="491"/>
    </location>
</feature>
<dbReference type="OrthoDB" id="9762978at2"/>
<accession>A0A662Z6T2</accession>
<dbReference type="AlphaFoldDB" id="A0A662Z6T2"/>
<feature type="transmembrane region" description="Helical" evidence="6">
    <location>
        <begin position="345"/>
        <end position="366"/>
    </location>
</feature>
<evidence type="ECO:0000256" key="2">
    <source>
        <dbReference type="ARBA" id="ARBA00022475"/>
    </source>
</evidence>
<name>A0A662Z6T2_9STAP</name>
<feature type="transmembrane region" description="Helical" evidence="6">
    <location>
        <begin position="498"/>
        <end position="518"/>
    </location>
</feature>
<proteinExistence type="predicted"/>
<keyword evidence="9" id="KW-1185">Reference proteome</keyword>
<evidence type="ECO:0000313" key="8">
    <source>
        <dbReference type="EMBL" id="SEW01534.1"/>
    </source>
</evidence>
<dbReference type="GO" id="GO:0005886">
    <property type="term" value="C:plasma membrane"/>
    <property type="evidence" value="ECO:0007669"/>
    <property type="project" value="UniProtKB-SubCell"/>
</dbReference>
<dbReference type="Proteomes" id="UP000243605">
    <property type="component" value="Unassembled WGS sequence"/>
</dbReference>
<feature type="transmembrane region" description="Helical" evidence="6">
    <location>
        <begin position="74"/>
        <end position="94"/>
    </location>
</feature>
<dbReference type="PANTHER" id="PTHR43478">
    <property type="entry name" value="NA+/H+ ANTIPORTER-RELATED"/>
    <property type="match status" value="1"/>
</dbReference>
<dbReference type="EMBL" id="FOIT01000003">
    <property type="protein sequence ID" value="SEW01534.1"/>
    <property type="molecule type" value="Genomic_DNA"/>
</dbReference>
<evidence type="ECO:0000256" key="3">
    <source>
        <dbReference type="ARBA" id="ARBA00022692"/>
    </source>
</evidence>
<dbReference type="InterPro" id="IPR018461">
    <property type="entry name" value="Na/H_Antiport_NhaC-like_C"/>
</dbReference>
<evidence type="ECO:0000256" key="4">
    <source>
        <dbReference type="ARBA" id="ARBA00022989"/>
    </source>
</evidence>
<feature type="transmembrane region" description="Helical" evidence="6">
    <location>
        <begin position="115"/>
        <end position="133"/>
    </location>
</feature>
<keyword evidence="3 6" id="KW-0812">Transmembrane</keyword>
<evidence type="ECO:0000256" key="1">
    <source>
        <dbReference type="ARBA" id="ARBA00004651"/>
    </source>
</evidence>
<organism evidence="8 9">
    <name type="scientific">Aliicoccus persicus</name>
    <dbReference type="NCBI Taxonomy" id="930138"/>
    <lineage>
        <taxon>Bacteria</taxon>
        <taxon>Bacillati</taxon>
        <taxon>Bacillota</taxon>
        <taxon>Bacilli</taxon>
        <taxon>Bacillales</taxon>
        <taxon>Staphylococcaceae</taxon>
        <taxon>Aliicoccus</taxon>
    </lineage>
</organism>